<keyword evidence="3" id="KW-1185">Reference proteome</keyword>
<protein>
    <submittedName>
        <fullName evidence="2">Uncharacterized protein</fullName>
    </submittedName>
</protein>
<feature type="transmembrane region" description="Helical" evidence="1">
    <location>
        <begin position="72"/>
        <end position="93"/>
    </location>
</feature>
<feature type="transmembrane region" description="Helical" evidence="1">
    <location>
        <begin position="12"/>
        <end position="37"/>
    </location>
</feature>
<dbReference type="RefSeq" id="XP_029242062.1">
    <property type="nucleotide sequence ID" value="XM_029378096.1"/>
</dbReference>
<accession>A0A3R7LBV4</accession>
<evidence type="ECO:0000313" key="3">
    <source>
        <dbReference type="Proteomes" id="UP000283634"/>
    </source>
</evidence>
<feature type="transmembrane region" description="Helical" evidence="1">
    <location>
        <begin position="43"/>
        <end position="60"/>
    </location>
</feature>
<dbReference type="AlphaFoldDB" id="A0A3R7LBV4"/>
<keyword evidence="1" id="KW-0812">Transmembrane</keyword>
<feature type="transmembrane region" description="Helical" evidence="1">
    <location>
        <begin position="99"/>
        <end position="121"/>
    </location>
</feature>
<keyword evidence="1" id="KW-1133">Transmembrane helix</keyword>
<dbReference type="EMBL" id="MKGL01000020">
    <property type="protein sequence ID" value="RNF11252.1"/>
    <property type="molecule type" value="Genomic_DNA"/>
</dbReference>
<reference evidence="2 3" key="1">
    <citation type="journal article" date="2018" name="BMC Genomics">
        <title>Genomic comparison of Trypanosoma conorhini and Trypanosoma rangeli to Trypanosoma cruzi strains of high and low virulence.</title>
        <authorList>
            <person name="Bradwell K.R."/>
            <person name="Koparde V.N."/>
            <person name="Matveyev A.V."/>
            <person name="Serrano M.G."/>
            <person name="Alves J.M."/>
            <person name="Parikh H."/>
            <person name="Huang B."/>
            <person name="Lee V."/>
            <person name="Espinosa-Alvarez O."/>
            <person name="Ortiz P.A."/>
            <person name="Costa-Martins A.G."/>
            <person name="Teixeira M.M."/>
            <person name="Buck G.A."/>
        </authorList>
    </citation>
    <scope>NUCLEOTIDE SEQUENCE [LARGE SCALE GENOMIC DNA]</scope>
    <source>
        <strain evidence="2 3">AM80</strain>
    </source>
</reference>
<organism evidence="2 3">
    <name type="scientific">Trypanosoma rangeli</name>
    <dbReference type="NCBI Taxonomy" id="5698"/>
    <lineage>
        <taxon>Eukaryota</taxon>
        <taxon>Discoba</taxon>
        <taxon>Euglenozoa</taxon>
        <taxon>Kinetoplastea</taxon>
        <taxon>Metakinetoplastina</taxon>
        <taxon>Trypanosomatida</taxon>
        <taxon>Trypanosomatidae</taxon>
        <taxon>Trypanosoma</taxon>
        <taxon>Herpetosoma</taxon>
    </lineage>
</organism>
<gene>
    <name evidence="2" type="ORF">TraAM80_01040</name>
</gene>
<dbReference type="Proteomes" id="UP000283634">
    <property type="component" value="Unassembled WGS sequence"/>
</dbReference>
<dbReference type="GeneID" id="40324973"/>
<evidence type="ECO:0000256" key="1">
    <source>
        <dbReference type="SAM" id="Phobius"/>
    </source>
</evidence>
<sequence length="151" mass="17181">MADGSLLQANIVFLYFFFSFFFFLRLPLKAIFTFILYLLYGDVLRECVCLVVFLCISMLRRRTDSRRRGRGVFVQFAVGLHFVTLPPRAAMFLCRVSDILFICVCHTALWVCVNFCILGNFRFLCFFASLHLDNHLGRSSGTFCVGVAGGG</sequence>
<evidence type="ECO:0000313" key="2">
    <source>
        <dbReference type="EMBL" id="RNF11252.1"/>
    </source>
</evidence>
<keyword evidence="1" id="KW-0472">Membrane</keyword>
<name>A0A3R7LBV4_TRYRA</name>
<comment type="caution">
    <text evidence="2">The sequence shown here is derived from an EMBL/GenBank/DDBJ whole genome shotgun (WGS) entry which is preliminary data.</text>
</comment>
<proteinExistence type="predicted"/>